<dbReference type="AlphaFoldDB" id="A0A0B6YTL0"/>
<reference evidence="2" key="1">
    <citation type="submission" date="2014-12" db="EMBL/GenBank/DDBJ databases">
        <title>Insight into the proteome of Arion vulgaris.</title>
        <authorList>
            <person name="Aradska J."/>
            <person name="Bulat T."/>
            <person name="Smidak R."/>
            <person name="Sarate P."/>
            <person name="Gangsoo J."/>
            <person name="Sialana F."/>
            <person name="Bilban M."/>
            <person name="Lubec G."/>
        </authorList>
    </citation>
    <scope>NUCLEOTIDE SEQUENCE</scope>
    <source>
        <tissue evidence="2">Skin</tissue>
    </source>
</reference>
<organism evidence="2">
    <name type="scientific">Arion vulgaris</name>
    <dbReference type="NCBI Taxonomy" id="1028688"/>
    <lineage>
        <taxon>Eukaryota</taxon>
        <taxon>Metazoa</taxon>
        <taxon>Spiralia</taxon>
        <taxon>Lophotrochozoa</taxon>
        <taxon>Mollusca</taxon>
        <taxon>Gastropoda</taxon>
        <taxon>Heterobranchia</taxon>
        <taxon>Euthyneura</taxon>
        <taxon>Panpulmonata</taxon>
        <taxon>Eupulmonata</taxon>
        <taxon>Stylommatophora</taxon>
        <taxon>Helicina</taxon>
        <taxon>Arionoidea</taxon>
        <taxon>Arionidae</taxon>
        <taxon>Arion</taxon>
    </lineage>
</organism>
<gene>
    <name evidence="2" type="primary">ORF35267</name>
</gene>
<protein>
    <submittedName>
        <fullName evidence="2">Uncharacterized protein</fullName>
    </submittedName>
</protein>
<accession>A0A0B6YTL0</accession>
<evidence type="ECO:0000256" key="1">
    <source>
        <dbReference type="SAM" id="MobiDB-lite"/>
    </source>
</evidence>
<proteinExistence type="predicted"/>
<feature type="non-terminal residue" evidence="2">
    <location>
        <position position="1"/>
    </location>
</feature>
<feature type="non-terminal residue" evidence="2">
    <location>
        <position position="118"/>
    </location>
</feature>
<evidence type="ECO:0000313" key="2">
    <source>
        <dbReference type="EMBL" id="CEK59131.1"/>
    </source>
</evidence>
<dbReference type="EMBL" id="HACG01012266">
    <property type="protein sequence ID" value="CEK59131.1"/>
    <property type="molecule type" value="Transcribed_RNA"/>
</dbReference>
<feature type="region of interest" description="Disordered" evidence="1">
    <location>
        <begin position="1"/>
        <end position="21"/>
    </location>
</feature>
<sequence>ATPIGPCASPRLSPSKIPISTKLSSPDVQIRHLQQQPQQQLLAENKSQELNSNVAPLRRPLPSITETRTPSSCSDSSTASFISAESIASVGASASTSSTATAAVFSILSTDLVESQTA</sequence>
<name>A0A0B6YTL0_9EUPU</name>